<dbReference type="RefSeq" id="WP_085862852.1">
    <property type="nucleotide sequence ID" value="NZ_FWFT01000001.1"/>
</dbReference>
<dbReference type="Proteomes" id="UP000193623">
    <property type="component" value="Unassembled WGS sequence"/>
</dbReference>
<evidence type="ECO:0000256" key="1">
    <source>
        <dbReference type="SAM" id="SignalP"/>
    </source>
</evidence>
<evidence type="ECO:0000313" key="2">
    <source>
        <dbReference type="EMBL" id="SLN15910.1"/>
    </source>
</evidence>
<keyword evidence="1" id="KW-0732">Signal</keyword>
<evidence type="ECO:0000313" key="3">
    <source>
        <dbReference type="Proteomes" id="UP000193623"/>
    </source>
</evidence>
<proteinExistence type="predicted"/>
<dbReference type="AlphaFoldDB" id="A0A1Y5REW8"/>
<reference evidence="2 3" key="1">
    <citation type="submission" date="2017-03" db="EMBL/GenBank/DDBJ databases">
        <authorList>
            <person name="Afonso C.L."/>
            <person name="Miller P.J."/>
            <person name="Scott M.A."/>
            <person name="Spackman E."/>
            <person name="Goraichik I."/>
            <person name="Dimitrov K.M."/>
            <person name="Suarez D.L."/>
            <person name="Swayne D.E."/>
        </authorList>
    </citation>
    <scope>NUCLEOTIDE SEQUENCE [LARGE SCALE GENOMIC DNA]</scope>
    <source>
        <strain evidence="2 3">CECT 8397</strain>
    </source>
</reference>
<dbReference type="EMBL" id="FWFT01000001">
    <property type="protein sequence ID" value="SLN15910.1"/>
    <property type="molecule type" value="Genomic_DNA"/>
</dbReference>
<dbReference type="OrthoDB" id="7651937at2"/>
<name>A0A1Y5REW8_9RHOB</name>
<accession>A0A1Y5REW8</accession>
<organism evidence="2 3">
    <name type="scientific">Pseudooctadecabacter jejudonensis</name>
    <dbReference type="NCBI Taxonomy" id="1391910"/>
    <lineage>
        <taxon>Bacteria</taxon>
        <taxon>Pseudomonadati</taxon>
        <taxon>Pseudomonadota</taxon>
        <taxon>Alphaproteobacteria</taxon>
        <taxon>Rhodobacterales</taxon>
        <taxon>Paracoccaceae</taxon>
        <taxon>Pseudooctadecabacter</taxon>
    </lineage>
</organism>
<feature type="chain" id="PRO_5012780082" evidence="1">
    <location>
        <begin position="22"/>
        <end position="127"/>
    </location>
</feature>
<feature type="signal peptide" evidence="1">
    <location>
        <begin position="1"/>
        <end position="21"/>
    </location>
</feature>
<gene>
    <name evidence="2" type="ORF">PSJ8397_00377</name>
</gene>
<keyword evidence="3" id="KW-1185">Reference proteome</keyword>
<sequence>MRPLGRTLAVCLALPATTGQADWTCRLTQVGCDLICPDMQVAFEVDRNQFVNPQNPNDPPRRQVTTVTMDDATFVAQAILMAGGVEGFHEDAGALGSRLMIVRPDGTARLTLRPQNTEWTGQCVKSD</sequence>
<protein>
    <submittedName>
        <fullName evidence="2">Uncharacterized protein</fullName>
    </submittedName>
</protein>